<organism evidence="1 2">
    <name type="scientific">Thermoproteus sp. AZ2</name>
    <dbReference type="NCBI Taxonomy" id="1609232"/>
    <lineage>
        <taxon>Archaea</taxon>
        <taxon>Thermoproteota</taxon>
        <taxon>Thermoprotei</taxon>
        <taxon>Thermoproteales</taxon>
        <taxon>Thermoproteaceae</taxon>
        <taxon>Thermoproteus</taxon>
    </lineage>
</organism>
<evidence type="ECO:0000313" key="2">
    <source>
        <dbReference type="Proteomes" id="UP000033636"/>
    </source>
</evidence>
<protein>
    <submittedName>
        <fullName evidence="1">Nucleotide sugar dehydrogenase</fullName>
    </submittedName>
</protein>
<proteinExistence type="predicted"/>
<accession>A0ACC6V316</accession>
<name>A0ACC6V316_9CREN</name>
<evidence type="ECO:0000313" key="1">
    <source>
        <dbReference type="EMBL" id="MFB6491317.1"/>
    </source>
</evidence>
<comment type="caution">
    <text evidence="1">The sequence shown here is derived from an EMBL/GenBank/DDBJ whole genome shotgun (WGS) entry which is preliminary data.</text>
</comment>
<reference evidence="1" key="1">
    <citation type="submission" date="2024-07" db="EMBL/GenBank/DDBJ databases">
        <title>Metagenome and Metagenome-Assembled Genomes of Archaea from a hot spring from the geothermal field of Los Azufres, Mexico.</title>
        <authorList>
            <person name="Marin-Paredes R."/>
            <person name="Martinez-Romero E."/>
            <person name="Servin-Garciduenas L.E."/>
        </authorList>
    </citation>
    <scope>NUCLEOTIDE SEQUENCE</scope>
</reference>
<dbReference type="Proteomes" id="UP000033636">
    <property type="component" value="Unassembled WGS sequence"/>
</dbReference>
<dbReference type="EMBL" id="JZWT02000028">
    <property type="protein sequence ID" value="MFB6491317.1"/>
    <property type="molecule type" value="Genomic_DNA"/>
</dbReference>
<gene>
    <name evidence="1" type="ORF">TU35_008825</name>
</gene>
<sequence length="464" mass="49856">MLVELLERGDLTASVYGLGYVGLALSAAWLRAGARVIGVDVDEEKVAALSNGVVDYVEADVREAIAAAVKEGRMTATTDGEVASIKSRVKIITVPVYLRSTSPSIEVDFSALTSAAKAIAQGLKKGDLVIIESSVPPGTTEEVVKPLLESSTGLAAEEDFYLVYSPERIMVGHALKDIEENYPKVIAGVGPRSAEEAAALYKKIAKKGVVILPSPKAAEFEKLLEGVYRDVNIALANEMAYLANALGIPFAEAREAANSQPYSHVHKPGTGVGGSCIPVYPYFLLWAAARIGLDLPLTRLGRTINEEQPEKIAEAAVKAMIREGVNPAEAKIAVLGLAFRGDVDDTRRSPTYDVLRALLDYGIRPEQIVVHDPFVKRDKALESWGIRLTQSLDEALSGASLALIATDHSAYKVEASKLASRMRRPLIVDARGVVKADIRIYSIDKGPWPAASARRAEGGEKRRC</sequence>